<dbReference type="AlphaFoldDB" id="A0A1I0Y656"/>
<organism evidence="1 2">
    <name type="scientific">Cellulomonas marina</name>
    <dbReference type="NCBI Taxonomy" id="988821"/>
    <lineage>
        <taxon>Bacteria</taxon>
        <taxon>Bacillati</taxon>
        <taxon>Actinomycetota</taxon>
        <taxon>Actinomycetes</taxon>
        <taxon>Micrococcales</taxon>
        <taxon>Cellulomonadaceae</taxon>
        <taxon>Cellulomonas</taxon>
    </lineage>
</organism>
<dbReference type="STRING" id="988821.SAMN05421867_106177"/>
<protein>
    <submittedName>
        <fullName evidence="1">Uncharacterized protein</fullName>
    </submittedName>
</protein>
<dbReference type="OrthoDB" id="3650427at2"/>
<gene>
    <name evidence="1" type="ORF">SAMN05421867_106177</name>
</gene>
<reference evidence="1 2" key="1">
    <citation type="submission" date="2016-10" db="EMBL/GenBank/DDBJ databases">
        <authorList>
            <person name="de Groot N.N."/>
        </authorList>
    </citation>
    <scope>NUCLEOTIDE SEQUENCE [LARGE SCALE GENOMIC DNA]</scope>
    <source>
        <strain evidence="1 2">CGMCC 4.6945</strain>
    </source>
</reference>
<name>A0A1I0Y656_9CELL</name>
<keyword evidence="2" id="KW-1185">Reference proteome</keyword>
<evidence type="ECO:0000313" key="1">
    <source>
        <dbReference type="EMBL" id="SFB08236.1"/>
    </source>
</evidence>
<sequence length="173" mass="19102">MTAVLIHPSQGKGDGLVNADVSLKNPVVWADRPDLLPTLVADQRMALQRRYETEARIWGTYRANLPKYKKVTEGDLVVFTGGGGIWALGRIGYQFSNDRFAAALWTPDEEKGLYEFQYAVEDYRPVELPYALLSEALGHKAKSTFQAMVVYEGERADTVVQALTAATGSATDD</sequence>
<dbReference type="EMBL" id="FOKA01000006">
    <property type="protein sequence ID" value="SFB08236.1"/>
    <property type="molecule type" value="Genomic_DNA"/>
</dbReference>
<dbReference type="Proteomes" id="UP000199012">
    <property type="component" value="Unassembled WGS sequence"/>
</dbReference>
<proteinExistence type="predicted"/>
<accession>A0A1I0Y656</accession>
<dbReference type="RefSeq" id="WP_090032403.1">
    <property type="nucleotide sequence ID" value="NZ_BONM01000021.1"/>
</dbReference>
<evidence type="ECO:0000313" key="2">
    <source>
        <dbReference type="Proteomes" id="UP000199012"/>
    </source>
</evidence>